<accession>A0A6A6N8S6</accession>
<gene>
    <name evidence="1" type="ORF">GH714_028855</name>
</gene>
<evidence type="ECO:0000313" key="2">
    <source>
        <dbReference type="Proteomes" id="UP000467840"/>
    </source>
</evidence>
<evidence type="ECO:0000313" key="1">
    <source>
        <dbReference type="EMBL" id="KAF2320599.1"/>
    </source>
</evidence>
<comment type="caution">
    <text evidence="1">The sequence shown here is derived from an EMBL/GenBank/DDBJ whole genome shotgun (WGS) entry which is preliminary data.</text>
</comment>
<proteinExistence type="predicted"/>
<dbReference type="EMBL" id="JAAGAX010000003">
    <property type="protein sequence ID" value="KAF2320599.1"/>
    <property type="molecule type" value="Genomic_DNA"/>
</dbReference>
<keyword evidence="2" id="KW-1185">Reference proteome</keyword>
<dbReference type="AlphaFoldDB" id="A0A6A6N8S6"/>
<organism evidence="1 2">
    <name type="scientific">Hevea brasiliensis</name>
    <name type="common">Para rubber tree</name>
    <name type="synonym">Siphonia brasiliensis</name>
    <dbReference type="NCBI Taxonomy" id="3981"/>
    <lineage>
        <taxon>Eukaryota</taxon>
        <taxon>Viridiplantae</taxon>
        <taxon>Streptophyta</taxon>
        <taxon>Embryophyta</taxon>
        <taxon>Tracheophyta</taxon>
        <taxon>Spermatophyta</taxon>
        <taxon>Magnoliopsida</taxon>
        <taxon>eudicotyledons</taxon>
        <taxon>Gunneridae</taxon>
        <taxon>Pentapetalae</taxon>
        <taxon>rosids</taxon>
        <taxon>fabids</taxon>
        <taxon>Malpighiales</taxon>
        <taxon>Euphorbiaceae</taxon>
        <taxon>Crotonoideae</taxon>
        <taxon>Micrandreae</taxon>
        <taxon>Hevea</taxon>
    </lineage>
</organism>
<sequence length="100" mass="11227">MILLSLGLKLLMLKDNAVVSELLYKKILIVKKQRSNEFEWVVLKLQVAISLAGYEPGLHSSLDFVVEHEHASGTVSKLIALANMRHIRDNEEDQIKSTTG</sequence>
<reference evidence="1 2" key="1">
    <citation type="journal article" date="2020" name="Mol. Plant">
        <title>The Chromosome-Based Rubber Tree Genome Provides New Insights into Spurge Genome Evolution and Rubber Biosynthesis.</title>
        <authorList>
            <person name="Liu J."/>
            <person name="Shi C."/>
            <person name="Shi C.C."/>
            <person name="Li W."/>
            <person name="Zhang Q.J."/>
            <person name="Zhang Y."/>
            <person name="Li K."/>
            <person name="Lu H.F."/>
            <person name="Shi C."/>
            <person name="Zhu S.T."/>
            <person name="Xiao Z.Y."/>
            <person name="Nan H."/>
            <person name="Yue Y."/>
            <person name="Zhu X.G."/>
            <person name="Wu Y."/>
            <person name="Hong X.N."/>
            <person name="Fan G.Y."/>
            <person name="Tong Y."/>
            <person name="Zhang D."/>
            <person name="Mao C.L."/>
            <person name="Liu Y.L."/>
            <person name="Hao S.J."/>
            <person name="Liu W.Q."/>
            <person name="Lv M.Q."/>
            <person name="Zhang H.B."/>
            <person name="Liu Y."/>
            <person name="Hu-Tang G.R."/>
            <person name="Wang J.P."/>
            <person name="Wang J.H."/>
            <person name="Sun Y.H."/>
            <person name="Ni S.B."/>
            <person name="Chen W.B."/>
            <person name="Zhang X.C."/>
            <person name="Jiao Y.N."/>
            <person name="Eichler E.E."/>
            <person name="Li G.H."/>
            <person name="Liu X."/>
            <person name="Gao L.Z."/>
        </authorList>
    </citation>
    <scope>NUCLEOTIDE SEQUENCE [LARGE SCALE GENOMIC DNA]</scope>
    <source>
        <strain evidence="2">cv. GT1</strain>
        <tissue evidence="1">Leaf</tissue>
    </source>
</reference>
<name>A0A6A6N8S6_HEVBR</name>
<protein>
    <submittedName>
        <fullName evidence="1">Uncharacterized protein</fullName>
    </submittedName>
</protein>
<dbReference type="Proteomes" id="UP000467840">
    <property type="component" value="Chromosome 10"/>
</dbReference>